<dbReference type="PROSITE" id="PS00450">
    <property type="entry name" value="ACONITASE_1"/>
    <property type="match status" value="1"/>
</dbReference>
<dbReference type="PANTHER" id="PTHR43822">
    <property type="entry name" value="HOMOACONITASE, MITOCHONDRIAL-RELATED"/>
    <property type="match status" value="1"/>
</dbReference>
<evidence type="ECO:0000259" key="7">
    <source>
        <dbReference type="Pfam" id="PF00330"/>
    </source>
</evidence>
<keyword evidence="9" id="KW-1185">Reference proteome</keyword>
<evidence type="ECO:0000256" key="2">
    <source>
        <dbReference type="ARBA" id="ARBA00022723"/>
    </source>
</evidence>
<dbReference type="PANTHER" id="PTHR43822:SF16">
    <property type="entry name" value="3-ISOPROPYLMALATE DEHYDRATASE LARGE SUBUNIT 2"/>
    <property type="match status" value="1"/>
</dbReference>
<dbReference type="RefSeq" id="WP_274374464.1">
    <property type="nucleotide sequence ID" value="NZ_CP072943.1"/>
</dbReference>
<evidence type="ECO:0000256" key="3">
    <source>
        <dbReference type="ARBA" id="ARBA00023004"/>
    </source>
</evidence>
<dbReference type="InterPro" id="IPR001030">
    <property type="entry name" value="Acoase/IPM_deHydtase_lsu_aba"/>
</dbReference>
<evidence type="ECO:0000313" key="9">
    <source>
        <dbReference type="Proteomes" id="UP000671879"/>
    </source>
</evidence>
<dbReference type="GO" id="GO:0046872">
    <property type="term" value="F:metal ion binding"/>
    <property type="evidence" value="ECO:0007669"/>
    <property type="project" value="UniProtKB-KW"/>
</dbReference>
<gene>
    <name evidence="6" type="primary">leuC</name>
    <name evidence="8" type="ORF">KAR29_04620</name>
</gene>
<dbReference type="GO" id="GO:0009098">
    <property type="term" value="P:L-leucine biosynthetic process"/>
    <property type="evidence" value="ECO:0007669"/>
    <property type="project" value="UniProtKB-UniRule"/>
</dbReference>
<dbReference type="InterPro" id="IPR006251">
    <property type="entry name" value="Homoacnase/IPMdehydase_lsu"/>
</dbReference>
<protein>
    <recommendedName>
        <fullName evidence="6">3-isopropylmalate dehydratase large subunit</fullName>
        <ecNumber evidence="6">4.2.1.33</ecNumber>
    </recommendedName>
    <alternativeName>
        <fullName evidence="6">Alpha-IPM isomerase</fullName>
        <shortName evidence="6">IPMI</shortName>
    </alternativeName>
    <alternativeName>
        <fullName evidence="6">Isopropylmalate isomerase</fullName>
    </alternativeName>
</protein>
<dbReference type="Gene3D" id="3.30.499.10">
    <property type="entry name" value="Aconitase, domain 3"/>
    <property type="match status" value="2"/>
</dbReference>
<dbReference type="InterPro" id="IPR018136">
    <property type="entry name" value="Aconitase_4Fe-4S_BS"/>
</dbReference>
<dbReference type="PROSITE" id="PS01244">
    <property type="entry name" value="ACONITASE_2"/>
    <property type="match status" value="1"/>
</dbReference>
<dbReference type="PRINTS" id="PR00415">
    <property type="entry name" value="ACONITASE"/>
</dbReference>
<dbReference type="NCBIfam" id="TIGR01343">
    <property type="entry name" value="hacA_fam"/>
    <property type="match status" value="1"/>
</dbReference>
<dbReference type="Pfam" id="PF00330">
    <property type="entry name" value="Aconitase"/>
    <property type="match status" value="2"/>
</dbReference>
<keyword evidence="5 6" id="KW-0456">Lyase</keyword>
<dbReference type="HAMAP" id="MF_01027">
    <property type="entry name" value="LeuC_type2"/>
    <property type="match status" value="1"/>
</dbReference>
<dbReference type="GO" id="GO:0051539">
    <property type="term" value="F:4 iron, 4 sulfur cluster binding"/>
    <property type="evidence" value="ECO:0007669"/>
    <property type="project" value="UniProtKB-KW"/>
</dbReference>
<dbReference type="NCBIfam" id="TIGR02086">
    <property type="entry name" value="IPMI_arch"/>
    <property type="match status" value="1"/>
</dbReference>
<keyword evidence="6" id="KW-0432">Leucine biosynthesis</keyword>
<comment type="catalytic activity">
    <reaction evidence="6">
        <text>(2R,3S)-3-isopropylmalate = (2S)-2-isopropylmalate</text>
        <dbReference type="Rhea" id="RHEA:32287"/>
        <dbReference type="ChEBI" id="CHEBI:1178"/>
        <dbReference type="ChEBI" id="CHEBI:35121"/>
        <dbReference type="EC" id="4.2.1.33"/>
    </reaction>
</comment>
<organism evidence="8 9">
    <name type="scientific">Aminithiophilus ramosus</name>
    <dbReference type="NCBI Taxonomy" id="3029084"/>
    <lineage>
        <taxon>Bacteria</taxon>
        <taxon>Thermotogati</taxon>
        <taxon>Synergistota</taxon>
        <taxon>Synergistia</taxon>
        <taxon>Synergistales</taxon>
        <taxon>Aminithiophilaceae</taxon>
        <taxon>Aminithiophilus</taxon>
    </lineage>
</organism>
<dbReference type="InterPro" id="IPR050067">
    <property type="entry name" value="IPM_dehydratase_rel_enz"/>
</dbReference>
<dbReference type="InterPro" id="IPR033941">
    <property type="entry name" value="IPMI_cat"/>
</dbReference>
<keyword evidence="4 6" id="KW-0411">Iron-sulfur</keyword>
<evidence type="ECO:0000256" key="1">
    <source>
        <dbReference type="ARBA" id="ARBA00022485"/>
    </source>
</evidence>
<comment type="pathway">
    <text evidence="6">Amino-acid biosynthesis; L-leucine biosynthesis; L-leucine from 3-methyl-2-oxobutanoate: step 2/4.</text>
</comment>
<dbReference type="CDD" id="cd01583">
    <property type="entry name" value="IPMI"/>
    <property type="match status" value="1"/>
</dbReference>
<evidence type="ECO:0000256" key="5">
    <source>
        <dbReference type="ARBA" id="ARBA00023239"/>
    </source>
</evidence>
<dbReference type="AlphaFoldDB" id="A0A9Q7APL8"/>
<feature type="binding site" evidence="6">
    <location>
        <position position="359"/>
    </location>
    <ligand>
        <name>[4Fe-4S] cluster</name>
        <dbReference type="ChEBI" id="CHEBI:49883"/>
    </ligand>
</feature>
<comment type="similarity">
    <text evidence="6">Belongs to the aconitase/IPM isomerase family. LeuC type 2 subfamily.</text>
</comment>
<comment type="cofactor">
    <cofactor evidence="6">
        <name>[4Fe-4S] cluster</name>
        <dbReference type="ChEBI" id="CHEBI:49883"/>
    </cofactor>
    <text evidence="6">Binds 1 [4Fe-4S] cluster per subunit.</text>
</comment>
<dbReference type="EMBL" id="CP072943">
    <property type="protein sequence ID" value="QTX33187.1"/>
    <property type="molecule type" value="Genomic_DNA"/>
</dbReference>
<dbReference type="EC" id="4.2.1.33" evidence="6"/>
<dbReference type="GO" id="GO:0003861">
    <property type="term" value="F:3-isopropylmalate dehydratase activity"/>
    <property type="evidence" value="ECO:0007669"/>
    <property type="project" value="UniProtKB-UniRule"/>
</dbReference>
<evidence type="ECO:0000256" key="4">
    <source>
        <dbReference type="ARBA" id="ARBA00023014"/>
    </source>
</evidence>
<reference evidence="9" key="1">
    <citation type="submission" date="2021-04" db="EMBL/GenBank/DDBJ databases">
        <title>A novel Synergistetes isolate from a pyrite-forming mixed culture.</title>
        <authorList>
            <person name="Bunk B."/>
            <person name="Sproer C."/>
            <person name="Spring S."/>
            <person name="Pester M."/>
        </authorList>
    </citation>
    <scope>NUCLEOTIDE SEQUENCE [LARGE SCALE GENOMIC DNA]</scope>
    <source>
        <strain evidence="9">J.5.4.2-T.3.5.2</strain>
    </source>
</reference>
<accession>A0A9Q7APL8</accession>
<keyword evidence="2 6" id="KW-0479">Metal-binding</keyword>
<comment type="function">
    <text evidence="6">Catalyzes the isomerization between 2-isopropylmalate and 3-isopropylmalate, via the formation of 2-isopropylmaleate.</text>
</comment>
<proteinExistence type="inferred from homology"/>
<feature type="binding site" evidence="6">
    <location>
        <position position="362"/>
    </location>
    <ligand>
        <name>[4Fe-4S] cluster</name>
        <dbReference type="ChEBI" id="CHEBI:49883"/>
    </ligand>
</feature>
<dbReference type="InterPro" id="IPR011826">
    <property type="entry name" value="HAcnase/IPMdehydase_lsu_prok"/>
</dbReference>
<dbReference type="InterPro" id="IPR015931">
    <property type="entry name" value="Acnase/IPM_dHydase_lsu_aba_1/3"/>
</dbReference>
<feature type="domain" description="Aconitase/3-isopropylmalate dehydratase large subunit alpha/beta/alpha" evidence="7">
    <location>
        <begin position="287"/>
        <end position="410"/>
    </location>
</feature>
<sequence length="432" mass="46090">MKKRTLAEALIASHSPDPADVGAICSVKVDFAFTNDITGAPAINAFRDMGAEKVFDRERCAILPDHFTPNKDIAAAEQAKTARLFAQDQGMLYWEVGRVGVEHAFLPEKGYILPGDLVFGADSHTCTGGALGAFSTGVGSTDLAAVWALGESWLMVPPTVRVLFSGRRRPWITGKDLILALLGRLGTQGARYKAFQFEGGALADLPMDDRFTVANMAVEGGAKAGLFVPDEKTLAYAGARAARPFTALFPDEGAFYAETVEIDVTSLEPQVAFPHSPANVRSVGEASGVDVDQVFIGSCTNGRLRDMALAARLLRGRQVRDGLRCIIIPASYEVWSESLRRGYLTTFAEAGAVVCTPTCGPCLGGHMGILASGERCLATSNRNFVGRMGHPGSELYLASPLVAAATALTGHITDPREILSEEELKEVEGDEH</sequence>
<evidence type="ECO:0000256" key="6">
    <source>
        <dbReference type="HAMAP-Rule" id="MF_01027"/>
    </source>
</evidence>
<dbReference type="KEGG" id="aram:KAR29_04620"/>
<dbReference type="Proteomes" id="UP000671879">
    <property type="component" value="Chromosome"/>
</dbReference>
<evidence type="ECO:0000313" key="8">
    <source>
        <dbReference type="EMBL" id="QTX33187.1"/>
    </source>
</evidence>
<name>A0A9Q7APL8_9BACT</name>
<dbReference type="NCBIfam" id="NF001614">
    <property type="entry name" value="PRK00402.1"/>
    <property type="match status" value="1"/>
</dbReference>
<dbReference type="InterPro" id="IPR036008">
    <property type="entry name" value="Aconitase_4Fe-4S_dom"/>
</dbReference>
<keyword evidence="6" id="KW-0100">Branched-chain amino acid biosynthesis</keyword>
<keyword evidence="6" id="KW-0028">Amino-acid biosynthesis</keyword>
<comment type="subunit">
    <text evidence="6">Heterodimer of LeuC and LeuD.</text>
</comment>
<keyword evidence="1 6" id="KW-0004">4Fe-4S</keyword>
<feature type="binding site" evidence="6">
    <location>
        <position position="299"/>
    </location>
    <ligand>
        <name>[4Fe-4S] cluster</name>
        <dbReference type="ChEBI" id="CHEBI:49883"/>
    </ligand>
</feature>
<keyword evidence="3 6" id="KW-0408">Iron</keyword>
<feature type="domain" description="Aconitase/3-isopropylmalate dehydratase large subunit alpha/beta/alpha" evidence="7">
    <location>
        <begin position="27"/>
        <end position="283"/>
    </location>
</feature>
<dbReference type="SUPFAM" id="SSF53732">
    <property type="entry name" value="Aconitase iron-sulfur domain"/>
    <property type="match status" value="1"/>
</dbReference>